<reference evidence="1" key="1">
    <citation type="submission" date="2020-08" db="EMBL/GenBank/DDBJ databases">
        <title>Plant Genome Project.</title>
        <authorList>
            <person name="Zhang R.-G."/>
        </authorList>
    </citation>
    <scope>NUCLEOTIDE SEQUENCE</scope>
    <source>
        <strain evidence="1">WSP0</strain>
        <tissue evidence="1">Leaf</tissue>
    </source>
</reference>
<dbReference type="AlphaFoldDB" id="A0AAV6L509"/>
<keyword evidence="2" id="KW-1185">Reference proteome</keyword>
<evidence type="ECO:0000313" key="1">
    <source>
        <dbReference type="EMBL" id="KAG5559529.1"/>
    </source>
</evidence>
<organism evidence="1 2">
    <name type="scientific">Rhododendron griersonianum</name>
    <dbReference type="NCBI Taxonomy" id="479676"/>
    <lineage>
        <taxon>Eukaryota</taxon>
        <taxon>Viridiplantae</taxon>
        <taxon>Streptophyta</taxon>
        <taxon>Embryophyta</taxon>
        <taxon>Tracheophyta</taxon>
        <taxon>Spermatophyta</taxon>
        <taxon>Magnoliopsida</taxon>
        <taxon>eudicotyledons</taxon>
        <taxon>Gunneridae</taxon>
        <taxon>Pentapetalae</taxon>
        <taxon>asterids</taxon>
        <taxon>Ericales</taxon>
        <taxon>Ericaceae</taxon>
        <taxon>Ericoideae</taxon>
        <taxon>Rhodoreae</taxon>
        <taxon>Rhododendron</taxon>
    </lineage>
</organism>
<accession>A0AAV6L509</accession>
<dbReference type="EMBL" id="JACTNZ010000003">
    <property type="protein sequence ID" value="KAG5559529.1"/>
    <property type="molecule type" value="Genomic_DNA"/>
</dbReference>
<proteinExistence type="predicted"/>
<dbReference type="Proteomes" id="UP000823749">
    <property type="component" value="Chromosome 3"/>
</dbReference>
<comment type="caution">
    <text evidence="1">The sequence shown here is derived from an EMBL/GenBank/DDBJ whole genome shotgun (WGS) entry which is preliminary data.</text>
</comment>
<evidence type="ECO:0000313" key="2">
    <source>
        <dbReference type="Proteomes" id="UP000823749"/>
    </source>
</evidence>
<sequence length="171" mass="19461">MFAKIHFESKTHLFAKTHFESQTHSESKTHLFAKTHFESQLAALAASSTTYHRILQTTSYSSSSSLFKSRFLWHHAIANRSSSHWTRSTAVNTVVGTMLFSVTTSTLAKEVYTKESSSKKFTPEIRGTTGPLQFEHTTSVARLQSRAVHVDHWFVRVGNWLVQDEIWDIGE</sequence>
<protein>
    <submittedName>
        <fullName evidence="1">Uncharacterized protein</fullName>
    </submittedName>
</protein>
<name>A0AAV6L509_9ERIC</name>
<gene>
    <name evidence="1" type="ORF">RHGRI_009154</name>
</gene>